<proteinExistence type="predicted"/>
<sequence>MRFSTFTGAIGLFAGLSVALPNPKSASTVGKRWDYCPRAGERCTNILGGVGGCVCGQDLDPRYDCVCI</sequence>
<comment type="caution">
    <text evidence="1">The sequence shown here is derived from an EMBL/GenBank/DDBJ whole genome shotgun (WGS) entry which is preliminary data.</text>
</comment>
<keyword evidence="2" id="KW-1185">Reference proteome</keyword>
<dbReference type="EMBL" id="VUJX02000007">
    <property type="protein sequence ID" value="KAL0933732.1"/>
    <property type="molecule type" value="Genomic_DNA"/>
</dbReference>
<evidence type="ECO:0000313" key="2">
    <source>
        <dbReference type="Proteomes" id="UP000805649"/>
    </source>
</evidence>
<organism evidence="1 2">
    <name type="scientific">Colletotrichum truncatum</name>
    <name type="common">Anthracnose fungus</name>
    <name type="synonym">Colletotrichum capsici</name>
    <dbReference type="NCBI Taxonomy" id="5467"/>
    <lineage>
        <taxon>Eukaryota</taxon>
        <taxon>Fungi</taxon>
        <taxon>Dikarya</taxon>
        <taxon>Ascomycota</taxon>
        <taxon>Pezizomycotina</taxon>
        <taxon>Sordariomycetes</taxon>
        <taxon>Hypocreomycetidae</taxon>
        <taxon>Glomerellales</taxon>
        <taxon>Glomerellaceae</taxon>
        <taxon>Colletotrichum</taxon>
        <taxon>Colletotrichum truncatum species complex</taxon>
    </lineage>
</organism>
<dbReference type="Proteomes" id="UP000805649">
    <property type="component" value="Unassembled WGS sequence"/>
</dbReference>
<accession>A0ACC3YPH7</accession>
<reference evidence="1 2" key="1">
    <citation type="journal article" date="2020" name="Phytopathology">
        <title>Genome Sequence Resources of Colletotrichum truncatum, C. plurivorum, C. musicola, and C. sojae: Four Species Pathogenic to Soybean (Glycine max).</title>
        <authorList>
            <person name="Rogerio F."/>
            <person name="Boufleur T.R."/>
            <person name="Ciampi-Guillardi M."/>
            <person name="Sukno S.A."/>
            <person name="Thon M.R."/>
            <person name="Massola Junior N.S."/>
            <person name="Baroncelli R."/>
        </authorList>
    </citation>
    <scope>NUCLEOTIDE SEQUENCE [LARGE SCALE GENOMIC DNA]</scope>
    <source>
        <strain evidence="1 2">CMES1059</strain>
    </source>
</reference>
<protein>
    <submittedName>
        <fullName evidence="1">Uncharacterized protein</fullName>
    </submittedName>
</protein>
<name>A0ACC3YPH7_COLTU</name>
<evidence type="ECO:0000313" key="1">
    <source>
        <dbReference type="EMBL" id="KAL0933732.1"/>
    </source>
</evidence>
<gene>
    <name evidence="1" type="ORF">CTRU02_210531</name>
</gene>